<comment type="caution">
    <text evidence="1">The sequence shown here is derived from an EMBL/GenBank/DDBJ whole genome shotgun (WGS) entry which is preliminary data.</text>
</comment>
<proteinExistence type="predicted"/>
<protein>
    <submittedName>
        <fullName evidence="1">Uncharacterized protein</fullName>
    </submittedName>
</protein>
<dbReference type="RefSeq" id="XP_051609817.1">
    <property type="nucleotide sequence ID" value="XM_051750898.1"/>
</dbReference>
<evidence type="ECO:0000313" key="2">
    <source>
        <dbReference type="Proteomes" id="UP001204833"/>
    </source>
</evidence>
<dbReference type="GeneID" id="76149728"/>
<dbReference type="Proteomes" id="UP001204833">
    <property type="component" value="Unassembled WGS sequence"/>
</dbReference>
<name>A0AAD5BGN0_9ASCO</name>
<dbReference type="AlphaFoldDB" id="A0AAD5BGN0"/>
<evidence type="ECO:0000313" key="1">
    <source>
        <dbReference type="EMBL" id="KAI5961544.1"/>
    </source>
</evidence>
<gene>
    <name evidence="1" type="ORF">KGF57_001669</name>
</gene>
<sequence>MPSSRARLFDAMNISIFTSEIAKKSSSSFIGPDSDVKFGSLQEDINKLQIREAEDLDELISSAWRLEMKRLTDEEIKLFKKIVRITSKLFQWEEKIEEEVSPQLSETINVYLRAFYAHMDSEWQALDDIEEKVPFYKFPQNLLTGKLFSIFGFGLQHIEGTFRSSAPNTDVYSKLDNDKCVVSSRIITYSGLSFNNVKLKKFHTDRDCQCLQVPVVDFPIQLESSFVSYVINTYLAPLLRMSGWIFTPEVKLETVDGHYLRTDLQIQSGDKKSFIEYKMEPLNDFYKDGKKSPFSGNDPSSGLHGWN</sequence>
<accession>A0AAD5BGN0</accession>
<reference evidence="1 2" key="1">
    <citation type="journal article" date="2022" name="DNA Res.">
        <title>Genome analysis of five recently described species of the CUG-Ser clade uncovers Candida theae as a new hybrid lineage with pathogenic potential in the Candida parapsilosis species complex.</title>
        <authorList>
            <person name="Mixao V."/>
            <person name="Del Olmo V."/>
            <person name="Hegedusova E."/>
            <person name="Saus E."/>
            <person name="Pryszcz L."/>
            <person name="Cillingova A."/>
            <person name="Nosek J."/>
            <person name="Gabaldon T."/>
        </authorList>
    </citation>
    <scope>NUCLEOTIDE SEQUENCE [LARGE SCALE GENOMIC DNA]</scope>
    <source>
        <strain evidence="1 2">CBS 12239</strain>
    </source>
</reference>
<keyword evidence="2" id="KW-1185">Reference proteome</keyword>
<dbReference type="EMBL" id="JAIHNG010000075">
    <property type="protein sequence ID" value="KAI5961544.1"/>
    <property type="molecule type" value="Genomic_DNA"/>
</dbReference>
<organism evidence="1 2">
    <name type="scientific">Candida theae</name>
    <dbReference type="NCBI Taxonomy" id="1198502"/>
    <lineage>
        <taxon>Eukaryota</taxon>
        <taxon>Fungi</taxon>
        <taxon>Dikarya</taxon>
        <taxon>Ascomycota</taxon>
        <taxon>Saccharomycotina</taxon>
        <taxon>Pichiomycetes</taxon>
        <taxon>Debaryomycetaceae</taxon>
        <taxon>Candida/Lodderomyces clade</taxon>
        <taxon>Candida</taxon>
    </lineage>
</organism>